<evidence type="ECO:0000313" key="2">
    <source>
        <dbReference type="EMBL" id="KDR13165.1"/>
    </source>
</evidence>
<keyword evidence="3" id="KW-1185">Reference proteome</keyword>
<reference evidence="2 3" key="1">
    <citation type="journal article" date="2014" name="Nat. Commun.">
        <title>Molecular traces of alternative social organization in a termite genome.</title>
        <authorList>
            <person name="Terrapon N."/>
            <person name="Li C."/>
            <person name="Robertson H.M."/>
            <person name="Ji L."/>
            <person name="Meng X."/>
            <person name="Booth W."/>
            <person name="Chen Z."/>
            <person name="Childers C.P."/>
            <person name="Glastad K.M."/>
            <person name="Gokhale K."/>
            <person name="Gowin J."/>
            <person name="Gronenberg W."/>
            <person name="Hermansen R.A."/>
            <person name="Hu H."/>
            <person name="Hunt B.G."/>
            <person name="Huylmans A.K."/>
            <person name="Khalil S.M."/>
            <person name="Mitchell R.D."/>
            <person name="Munoz-Torres M.C."/>
            <person name="Mustard J.A."/>
            <person name="Pan H."/>
            <person name="Reese J.T."/>
            <person name="Scharf M.E."/>
            <person name="Sun F."/>
            <person name="Vogel H."/>
            <person name="Xiao J."/>
            <person name="Yang W."/>
            <person name="Yang Z."/>
            <person name="Yang Z."/>
            <person name="Zhou J."/>
            <person name="Zhu J."/>
            <person name="Brent C.S."/>
            <person name="Elsik C.G."/>
            <person name="Goodisman M.A."/>
            <person name="Liberles D.A."/>
            <person name="Roe R.M."/>
            <person name="Vargo E.L."/>
            <person name="Vilcinskas A."/>
            <person name="Wang J."/>
            <person name="Bornberg-Bauer E."/>
            <person name="Korb J."/>
            <person name="Zhang G."/>
            <person name="Liebig J."/>
        </authorList>
    </citation>
    <scope>NUCLEOTIDE SEQUENCE [LARGE SCALE GENOMIC DNA]</scope>
    <source>
        <tissue evidence="2">Whole organism</tissue>
    </source>
</reference>
<evidence type="ECO:0000256" key="1">
    <source>
        <dbReference type="SAM" id="MobiDB-lite"/>
    </source>
</evidence>
<organism evidence="2 3">
    <name type="scientific">Zootermopsis nevadensis</name>
    <name type="common">Dampwood termite</name>
    <dbReference type="NCBI Taxonomy" id="136037"/>
    <lineage>
        <taxon>Eukaryota</taxon>
        <taxon>Metazoa</taxon>
        <taxon>Ecdysozoa</taxon>
        <taxon>Arthropoda</taxon>
        <taxon>Hexapoda</taxon>
        <taxon>Insecta</taxon>
        <taxon>Pterygota</taxon>
        <taxon>Neoptera</taxon>
        <taxon>Polyneoptera</taxon>
        <taxon>Dictyoptera</taxon>
        <taxon>Blattodea</taxon>
        <taxon>Blattoidea</taxon>
        <taxon>Termitoidae</taxon>
        <taxon>Termopsidae</taxon>
        <taxon>Zootermopsis</taxon>
    </lineage>
</organism>
<evidence type="ECO:0000313" key="3">
    <source>
        <dbReference type="Proteomes" id="UP000027135"/>
    </source>
</evidence>
<dbReference type="AlphaFoldDB" id="A0A067QTP8"/>
<dbReference type="EMBL" id="KK852964">
    <property type="protein sequence ID" value="KDR13165.1"/>
    <property type="molecule type" value="Genomic_DNA"/>
</dbReference>
<accession>A0A067QTP8</accession>
<gene>
    <name evidence="2" type="ORF">L798_12922</name>
</gene>
<dbReference type="InParanoid" id="A0A067QTP8"/>
<protein>
    <submittedName>
        <fullName evidence="2">Uncharacterized protein</fullName>
    </submittedName>
</protein>
<dbReference type="Proteomes" id="UP000027135">
    <property type="component" value="Unassembled WGS sequence"/>
</dbReference>
<name>A0A067QTP8_ZOONE</name>
<feature type="region of interest" description="Disordered" evidence="1">
    <location>
        <begin position="103"/>
        <end position="122"/>
    </location>
</feature>
<sequence>MKKRRDFSIEGGVSHAPPASLRHRRPLEASFQGHNTKIKRCNVETFKVHFLVSSLAKGRRMTPPGGFRNVGSRVLKLKLQDQKGLEHHQQLFAVRNTHFQKRTHDAEPEFAETRQPFHLTSR</sequence>
<feature type="region of interest" description="Disordered" evidence="1">
    <location>
        <begin position="1"/>
        <end position="33"/>
    </location>
</feature>
<proteinExistence type="predicted"/>